<protein>
    <submittedName>
        <fullName evidence="1">Uncharacterized protein</fullName>
    </submittedName>
</protein>
<proteinExistence type="predicted"/>
<dbReference type="RefSeq" id="WP_189348404.1">
    <property type="nucleotide sequence ID" value="NZ_BMXK01000001.1"/>
</dbReference>
<gene>
    <name evidence="1" type="ORF">GCM10008096_03930</name>
</gene>
<comment type="caution">
    <text evidence="1">The sequence shown here is derived from an EMBL/GenBank/DDBJ whole genome shotgun (WGS) entry which is preliminary data.</text>
</comment>
<dbReference type="InterPro" id="IPR046553">
    <property type="entry name" value="DUF6707"/>
</dbReference>
<organism evidence="1 2">
    <name type="scientific">Zhihengliuella salsuginis</name>
    <dbReference type="NCBI Taxonomy" id="578222"/>
    <lineage>
        <taxon>Bacteria</taxon>
        <taxon>Bacillati</taxon>
        <taxon>Actinomycetota</taxon>
        <taxon>Actinomycetes</taxon>
        <taxon>Micrococcales</taxon>
        <taxon>Micrococcaceae</taxon>
        <taxon>Zhihengliuella</taxon>
    </lineage>
</organism>
<name>A0ABQ3GBB5_9MICC</name>
<dbReference type="Proteomes" id="UP000642819">
    <property type="component" value="Unassembled WGS sequence"/>
</dbReference>
<evidence type="ECO:0000313" key="1">
    <source>
        <dbReference type="EMBL" id="GHD00515.1"/>
    </source>
</evidence>
<evidence type="ECO:0000313" key="2">
    <source>
        <dbReference type="Proteomes" id="UP000642819"/>
    </source>
</evidence>
<accession>A0ABQ3GBB5</accession>
<dbReference type="Pfam" id="PF20453">
    <property type="entry name" value="DUF6707"/>
    <property type="match status" value="1"/>
</dbReference>
<dbReference type="EMBL" id="BMXK01000001">
    <property type="protein sequence ID" value="GHD00515.1"/>
    <property type="molecule type" value="Genomic_DNA"/>
</dbReference>
<keyword evidence="2" id="KW-1185">Reference proteome</keyword>
<sequence length="306" mass="33894">MPQHSSPARQPDDPAVRIRNVRAEQVHEGDQFITRHGTPSAEVKKLRVIPDSFGTPALVEATLASGQKATIAYGSSIRVHTRAPAPALSYDDLQSLPVEPESPEAVLLSIAEAYPDDPRVLEPTARLARGLNLKAGAHLEDVYNLAHLFVVDLDDRASAWRVLDLLTELPFDGNFGRWKWVEAALALAAFMAYDGGDIDAADRFSAALRSAEQEETDPLQIKLTAEFRQRQLDEPNLFDREIHRAVASRDAAAERPWRVQRLGTLLYLLAHGGSRSLDATELRRRIQHELAALRPARGDAPWQQSS</sequence>
<reference evidence="2" key="1">
    <citation type="journal article" date="2019" name="Int. J. Syst. Evol. Microbiol.">
        <title>The Global Catalogue of Microorganisms (GCM) 10K type strain sequencing project: providing services to taxonomists for standard genome sequencing and annotation.</title>
        <authorList>
            <consortium name="The Broad Institute Genomics Platform"/>
            <consortium name="The Broad Institute Genome Sequencing Center for Infectious Disease"/>
            <person name="Wu L."/>
            <person name="Ma J."/>
        </authorList>
    </citation>
    <scope>NUCLEOTIDE SEQUENCE [LARGE SCALE GENOMIC DNA]</scope>
    <source>
        <strain evidence="2">KCTC 19466</strain>
    </source>
</reference>